<evidence type="ECO:0000313" key="1">
    <source>
        <dbReference type="EMBL" id="KAI4328659.1"/>
    </source>
</evidence>
<dbReference type="EMBL" id="CM039433">
    <property type="protein sequence ID" value="KAI4328659.1"/>
    <property type="molecule type" value="Genomic_DNA"/>
</dbReference>
<evidence type="ECO:0000313" key="2">
    <source>
        <dbReference type="Proteomes" id="UP000828941"/>
    </source>
</evidence>
<keyword evidence="2" id="KW-1185">Reference proteome</keyword>
<comment type="caution">
    <text evidence="1">The sequence shown here is derived from an EMBL/GenBank/DDBJ whole genome shotgun (WGS) entry which is preliminary data.</text>
</comment>
<dbReference type="Proteomes" id="UP000828941">
    <property type="component" value="Chromosome 8"/>
</dbReference>
<name>A0ACB9MYU7_BAUVA</name>
<organism evidence="1 2">
    <name type="scientific">Bauhinia variegata</name>
    <name type="common">Purple orchid tree</name>
    <name type="synonym">Phanera variegata</name>
    <dbReference type="NCBI Taxonomy" id="167791"/>
    <lineage>
        <taxon>Eukaryota</taxon>
        <taxon>Viridiplantae</taxon>
        <taxon>Streptophyta</taxon>
        <taxon>Embryophyta</taxon>
        <taxon>Tracheophyta</taxon>
        <taxon>Spermatophyta</taxon>
        <taxon>Magnoliopsida</taxon>
        <taxon>eudicotyledons</taxon>
        <taxon>Gunneridae</taxon>
        <taxon>Pentapetalae</taxon>
        <taxon>rosids</taxon>
        <taxon>fabids</taxon>
        <taxon>Fabales</taxon>
        <taxon>Fabaceae</taxon>
        <taxon>Cercidoideae</taxon>
        <taxon>Cercideae</taxon>
        <taxon>Bauhiniinae</taxon>
        <taxon>Bauhinia</taxon>
    </lineage>
</organism>
<reference evidence="1 2" key="1">
    <citation type="journal article" date="2022" name="DNA Res.">
        <title>Chromosomal-level genome assembly of the orchid tree Bauhinia variegata (Leguminosae; Cercidoideae) supports the allotetraploid origin hypothesis of Bauhinia.</title>
        <authorList>
            <person name="Zhong Y."/>
            <person name="Chen Y."/>
            <person name="Zheng D."/>
            <person name="Pang J."/>
            <person name="Liu Y."/>
            <person name="Luo S."/>
            <person name="Meng S."/>
            <person name="Qian L."/>
            <person name="Wei D."/>
            <person name="Dai S."/>
            <person name="Zhou R."/>
        </authorList>
    </citation>
    <scope>NUCLEOTIDE SEQUENCE [LARGE SCALE GENOMIC DNA]</scope>
    <source>
        <strain evidence="1">BV-YZ2020</strain>
    </source>
</reference>
<accession>A0ACB9MYU7</accession>
<proteinExistence type="predicted"/>
<gene>
    <name evidence="1" type="ORF">L6164_020995</name>
</gene>
<protein>
    <submittedName>
        <fullName evidence="1">Uncharacterized protein</fullName>
    </submittedName>
</protein>
<sequence length="75" mass="9229">MSFSSSSEKRRLIFMYSNIYVRRKSTIMEFMHNYDQALWEYRNNEMIVDFKRTFLEPIMTPSLYKIEHEAAKIYT</sequence>